<dbReference type="AlphaFoldDB" id="A0A6U5EJT0"/>
<evidence type="ECO:0000313" key="5">
    <source>
        <dbReference type="EMBL" id="CAD8530916.1"/>
    </source>
</evidence>
<reference evidence="5" key="1">
    <citation type="submission" date="2021-01" db="EMBL/GenBank/DDBJ databases">
        <authorList>
            <person name="Corre E."/>
            <person name="Pelletier E."/>
            <person name="Niang G."/>
            <person name="Scheremetjew M."/>
            <person name="Finn R."/>
            <person name="Kale V."/>
            <person name="Holt S."/>
            <person name="Cochrane G."/>
            <person name="Meng A."/>
            <person name="Brown T."/>
            <person name="Cohen L."/>
        </authorList>
    </citation>
    <scope>NUCLEOTIDE SEQUENCE</scope>
    <source>
        <strain evidence="5">RCC1130</strain>
    </source>
</reference>
<dbReference type="GO" id="GO:0008654">
    <property type="term" value="P:phospholipid biosynthetic process"/>
    <property type="evidence" value="ECO:0007669"/>
    <property type="project" value="InterPro"/>
</dbReference>
<gene>
    <name evidence="4" type="ORF">CLEP1334_LOCUS6167</name>
    <name evidence="5" type="ORF">CLEP1334_LOCUS6168</name>
</gene>
<keyword evidence="1 2" id="KW-0808">Transferase</keyword>
<proteinExistence type="inferred from homology"/>
<sequence length="200" mass="21964">MANSDSAKHKLPLLLWPPNLIGYLRVITLVAAMLAPDIYSSYAVWMVSASYALDYIDGPCARHLDMCSQFGDLLDHYTDHVTMMWLVWAATGTDSGLWAQINLAISAVHNGIAFVYMAITGHYFKHSATGNIVTRNIESNNYWNLASVLYCANTTLFPLIKLSFAGTHGIKVADATTPLIDTVDVLGAIVTLSYSLAVWF</sequence>
<dbReference type="EMBL" id="HBER01012390">
    <property type="protein sequence ID" value="CAD8530915.1"/>
    <property type="molecule type" value="Transcribed_RNA"/>
</dbReference>
<dbReference type="InterPro" id="IPR043130">
    <property type="entry name" value="CDP-OH_PTrfase_TM_dom"/>
</dbReference>
<keyword evidence="3" id="KW-0472">Membrane</keyword>
<organism evidence="5">
    <name type="scientific">Calcidiscus leptoporus</name>
    <dbReference type="NCBI Taxonomy" id="127549"/>
    <lineage>
        <taxon>Eukaryota</taxon>
        <taxon>Haptista</taxon>
        <taxon>Haptophyta</taxon>
        <taxon>Prymnesiophyceae</taxon>
        <taxon>Coccolithales</taxon>
        <taxon>Calcidiscaceae</taxon>
        <taxon>Calcidiscus</taxon>
    </lineage>
</organism>
<evidence type="ECO:0000256" key="3">
    <source>
        <dbReference type="SAM" id="Phobius"/>
    </source>
</evidence>
<evidence type="ECO:0000313" key="4">
    <source>
        <dbReference type="EMBL" id="CAD8530915.1"/>
    </source>
</evidence>
<evidence type="ECO:0000256" key="1">
    <source>
        <dbReference type="ARBA" id="ARBA00022679"/>
    </source>
</evidence>
<accession>A0A6U5EJT0</accession>
<dbReference type="Gene3D" id="1.20.120.1760">
    <property type="match status" value="1"/>
</dbReference>
<dbReference type="GO" id="GO:0016020">
    <property type="term" value="C:membrane"/>
    <property type="evidence" value="ECO:0007669"/>
    <property type="project" value="InterPro"/>
</dbReference>
<dbReference type="GO" id="GO:0016780">
    <property type="term" value="F:phosphotransferase activity, for other substituted phosphate groups"/>
    <property type="evidence" value="ECO:0007669"/>
    <property type="project" value="InterPro"/>
</dbReference>
<dbReference type="InterPro" id="IPR048254">
    <property type="entry name" value="CDP_ALCOHOL_P_TRANSF_CS"/>
</dbReference>
<protein>
    <recommendedName>
        <fullName evidence="6">CDP-diacylglycerol--inositol 3-phosphatidyltransferase</fullName>
    </recommendedName>
</protein>
<keyword evidence="3" id="KW-1133">Transmembrane helix</keyword>
<dbReference type="InterPro" id="IPR000462">
    <property type="entry name" value="CDP-OH_P_trans"/>
</dbReference>
<feature type="transmembrane region" description="Helical" evidence="3">
    <location>
        <begin position="20"/>
        <end position="39"/>
    </location>
</feature>
<keyword evidence="3" id="KW-0812">Transmembrane</keyword>
<dbReference type="PROSITE" id="PS00379">
    <property type="entry name" value="CDP_ALCOHOL_P_TRANSF"/>
    <property type="match status" value="1"/>
</dbReference>
<dbReference type="EMBL" id="HBER01012391">
    <property type="protein sequence ID" value="CAD8530916.1"/>
    <property type="molecule type" value="Transcribed_RNA"/>
</dbReference>
<comment type="similarity">
    <text evidence="2">Belongs to the CDP-alcohol phosphatidyltransferase class-I family.</text>
</comment>
<evidence type="ECO:0008006" key="6">
    <source>
        <dbReference type="Google" id="ProtNLM"/>
    </source>
</evidence>
<name>A0A6U5EJT0_9EUKA</name>
<evidence type="ECO:0000256" key="2">
    <source>
        <dbReference type="RuleBase" id="RU003750"/>
    </source>
</evidence>
<dbReference type="Pfam" id="PF01066">
    <property type="entry name" value="CDP-OH_P_transf"/>
    <property type="match status" value="1"/>
</dbReference>